<keyword evidence="3" id="KW-0804">Transcription</keyword>
<accession>A0A7I7XA67</accession>
<feature type="DNA-binding region" description="H-T-H motif" evidence="4">
    <location>
        <begin position="33"/>
        <end position="52"/>
    </location>
</feature>
<evidence type="ECO:0000256" key="3">
    <source>
        <dbReference type="ARBA" id="ARBA00023163"/>
    </source>
</evidence>
<dbReference type="RefSeq" id="WP_163730912.1">
    <property type="nucleotide sequence ID" value="NZ_AP022610.1"/>
</dbReference>
<reference evidence="7 8" key="1">
    <citation type="journal article" date="2019" name="Emerg. Microbes Infect.">
        <title>Comprehensive subspecies identification of 175 nontuberculous mycobacteria species based on 7547 genomic profiles.</title>
        <authorList>
            <person name="Matsumoto Y."/>
            <person name="Kinjo T."/>
            <person name="Motooka D."/>
            <person name="Nabeya D."/>
            <person name="Jung N."/>
            <person name="Uechi K."/>
            <person name="Horii T."/>
            <person name="Iida T."/>
            <person name="Fujita J."/>
            <person name="Nakamura S."/>
        </authorList>
    </citation>
    <scope>NUCLEOTIDE SEQUENCE [LARGE SCALE GENOMIC DNA]</scope>
    <source>
        <strain evidence="7 8">JCM 13574</strain>
    </source>
</reference>
<dbReference type="PRINTS" id="PR00455">
    <property type="entry name" value="HTHTETR"/>
</dbReference>
<dbReference type="AlphaFoldDB" id="A0A7I7XA67"/>
<dbReference type="PANTHER" id="PTHR30055">
    <property type="entry name" value="HTH-TYPE TRANSCRIPTIONAL REGULATOR RUTR"/>
    <property type="match status" value="1"/>
</dbReference>
<evidence type="ECO:0000256" key="4">
    <source>
        <dbReference type="PROSITE-ProRule" id="PRU00335"/>
    </source>
</evidence>
<evidence type="ECO:0000313" key="8">
    <source>
        <dbReference type="Proteomes" id="UP000466517"/>
    </source>
</evidence>
<dbReference type="SUPFAM" id="SSF46689">
    <property type="entry name" value="Homeodomain-like"/>
    <property type="match status" value="1"/>
</dbReference>
<dbReference type="InterPro" id="IPR050109">
    <property type="entry name" value="HTH-type_TetR-like_transc_reg"/>
</dbReference>
<feature type="domain" description="HTH tetR-type" evidence="6">
    <location>
        <begin position="10"/>
        <end position="70"/>
    </location>
</feature>
<evidence type="ECO:0000256" key="5">
    <source>
        <dbReference type="SAM" id="MobiDB-lite"/>
    </source>
</evidence>
<dbReference type="PROSITE" id="PS50977">
    <property type="entry name" value="HTH_TETR_2"/>
    <property type="match status" value="1"/>
</dbReference>
<dbReference type="KEGG" id="mmag:MMAD_00980"/>
<dbReference type="Proteomes" id="UP000466517">
    <property type="component" value="Chromosome"/>
</dbReference>
<dbReference type="GO" id="GO:0003700">
    <property type="term" value="F:DNA-binding transcription factor activity"/>
    <property type="evidence" value="ECO:0007669"/>
    <property type="project" value="TreeGrafter"/>
</dbReference>
<evidence type="ECO:0000256" key="1">
    <source>
        <dbReference type="ARBA" id="ARBA00023015"/>
    </source>
</evidence>
<organism evidence="7 8">
    <name type="scientific">Mycolicibacterium madagascariense</name>
    <dbReference type="NCBI Taxonomy" id="212765"/>
    <lineage>
        <taxon>Bacteria</taxon>
        <taxon>Bacillati</taxon>
        <taxon>Actinomycetota</taxon>
        <taxon>Actinomycetes</taxon>
        <taxon>Mycobacteriales</taxon>
        <taxon>Mycobacteriaceae</taxon>
        <taxon>Mycolicibacterium</taxon>
    </lineage>
</organism>
<dbReference type="PANTHER" id="PTHR30055:SF238">
    <property type="entry name" value="MYCOFACTOCIN BIOSYNTHESIS TRANSCRIPTIONAL REGULATOR MFTR-RELATED"/>
    <property type="match status" value="1"/>
</dbReference>
<dbReference type="EMBL" id="AP022610">
    <property type="protein sequence ID" value="BBZ25803.1"/>
    <property type="molecule type" value="Genomic_DNA"/>
</dbReference>
<feature type="region of interest" description="Disordered" evidence="5">
    <location>
        <begin position="137"/>
        <end position="156"/>
    </location>
</feature>
<dbReference type="InterPro" id="IPR001647">
    <property type="entry name" value="HTH_TetR"/>
</dbReference>
<dbReference type="Pfam" id="PF00440">
    <property type="entry name" value="TetR_N"/>
    <property type="match status" value="1"/>
</dbReference>
<dbReference type="PROSITE" id="PS01081">
    <property type="entry name" value="HTH_TETR_1"/>
    <property type="match status" value="1"/>
</dbReference>
<protein>
    <recommendedName>
        <fullName evidence="6">HTH tetR-type domain-containing protein</fullName>
    </recommendedName>
</protein>
<keyword evidence="1" id="KW-0805">Transcription regulation</keyword>
<evidence type="ECO:0000256" key="2">
    <source>
        <dbReference type="ARBA" id="ARBA00023125"/>
    </source>
</evidence>
<evidence type="ECO:0000313" key="7">
    <source>
        <dbReference type="EMBL" id="BBZ25803.1"/>
    </source>
</evidence>
<dbReference type="InterPro" id="IPR023772">
    <property type="entry name" value="DNA-bd_HTH_TetR-type_CS"/>
</dbReference>
<dbReference type="InterPro" id="IPR009057">
    <property type="entry name" value="Homeodomain-like_sf"/>
</dbReference>
<keyword evidence="8" id="KW-1185">Reference proteome</keyword>
<proteinExistence type="predicted"/>
<gene>
    <name evidence="7" type="ORF">MMAD_00980</name>
</gene>
<dbReference type="Gene3D" id="1.10.357.10">
    <property type="entry name" value="Tetracycline Repressor, domain 2"/>
    <property type="match status" value="1"/>
</dbReference>
<keyword evidence="2 4" id="KW-0238">DNA-binding</keyword>
<dbReference type="GO" id="GO:0000976">
    <property type="term" value="F:transcription cis-regulatory region binding"/>
    <property type="evidence" value="ECO:0007669"/>
    <property type="project" value="TreeGrafter"/>
</dbReference>
<sequence>MPKVTSEYRAERRAHIMAAARRCFVRDGFHASSMQDLVAEAGISSGAVYRYFASKDEVIEAIAAENLDQVVAVLAQAIGEGASPQAALTAVLEFVTTRHREDGFAAIAVLVWSEALRNPPLADHLREAITSALATLSGDPHAAPDGGAHGTRTDDTAHHEPTAMAEVLLCVLPGYLMRLALGGAEAVANVPGAVERVLFVTGTSPAHP</sequence>
<evidence type="ECO:0000259" key="6">
    <source>
        <dbReference type="PROSITE" id="PS50977"/>
    </source>
</evidence>
<name>A0A7I7XA67_9MYCO</name>